<comment type="caution">
    <text evidence="1">The sequence shown here is derived from an EMBL/GenBank/DDBJ whole genome shotgun (WGS) entry which is preliminary data.</text>
</comment>
<name>A0A0M0BNF6_9ARCH</name>
<dbReference type="Proteomes" id="UP000037210">
    <property type="component" value="Unassembled WGS sequence"/>
</dbReference>
<dbReference type="Gene3D" id="3.20.20.140">
    <property type="entry name" value="Metal-dependent hydrolases"/>
    <property type="match status" value="1"/>
</dbReference>
<dbReference type="EMBL" id="LFWZ01000048">
    <property type="protein sequence ID" value="KON29885.1"/>
    <property type="molecule type" value="Genomic_DNA"/>
</dbReference>
<organism evidence="1 2">
    <name type="scientific">miscellaneous Crenarchaeota group-15 archaeon DG-45</name>
    <dbReference type="NCBI Taxonomy" id="1685127"/>
    <lineage>
        <taxon>Archaea</taxon>
        <taxon>Candidatus Bathyarchaeota</taxon>
        <taxon>MCG-15</taxon>
    </lineage>
</organism>
<evidence type="ECO:0000313" key="2">
    <source>
        <dbReference type="Proteomes" id="UP000037210"/>
    </source>
</evidence>
<dbReference type="InterPro" id="IPR008257">
    <property type="entry name" value="Pept_M19"/>
</dbReference>
<accession>A0A0M0BNF6</accession>
<dbReference type="GO" id="GO:0070573">
    <property type="term" value="F:metallodipeptidase activity"/>
    <property type="evidence" value="ECO:0007669"/>
    <property type="project" value="InterPro"/>
</dbReference>
<evidence type="ECO:0000313" key="1">
    <source>
        <dbReference type="EMBL" id="KON29885.1"/>
    </source>
</evidence>
<dbReference type="GO" id="GO:0006508">
    <property type="term" value="P:proteolysis"/>
    <property type="evidence" value="ECO:0007669"/>
    <property type="project" value="InterPro"/>
</dbReference>
<sequence length="412" mass="46177">MGRNKRYSGYRAYQYLEPGLDYKPFKLRSWFKEEWAYAVPLSKAEEERVDEIFEENIIVDLHEHPCLFPDDIGEASELSREGREFMAYEALSLSGIDCVFDNLFDGSNNINTKHGWDWMSTVHDLGMRLCDIAHQDFAIQCRGVEDIEAAFETGRLAWVPVLESASCVENEVDRIDVLYGLGIRSMGICYSESNMLGSGLRERRDGGLTDFGYDCVRRMNKVGMLIDVSHTGDQTALDTIEASGRPIVISHCGARSLTPSTRMFPDEVLRALADAGGVLGVETAGFGLRTRKHPEGDLEGYMEHIEHCIGLMGIDHVGCGPDTLYGDHAGLYRIRAEQRRNGGFGHYERPNPPPARHDSAGMVREVEYIRGLENPTEAVQNIVRWLVKHGYSDGEIAKIVGGNALRLLRAVW</sequence>
<gene>
    <name evidence="1" type="ORF">AC482_05285</name>
</gene>
<reference evidence="1 2" key="1">
    <citation type="submission" date="2015-06" db="EMBL/GenBank/DDBJ databases">
        <title>New insights into the roles of widespread benthic archaea in carbon and nitrogen cycling.</title>
        <authorList>
            <person name="Lazar C.S."/>
            <person name="Baker B.J."/>
            <person name="Seitz K.W."/>
            <person name="Hyde A.S."/>
            <person name="Dick G.J."/>
            <person name="Hinrichs K.-U."/>
            <person name="Teske A.P."/>
        </authorList>
    </citation>
    <scope>NUCLEOTIDE SEQUENCE [LARGE SCALE GENOMIC DNA]</scope>
    <source>
        <strain evidence="1">DG-45</strain>
    </source>
</reference>
<dbReference type="PROSITE" id="PS51365">
    <property type="entry name" value="RENAL_DIPEPTIDASE_2"/>
    <property type="match status" value="1"/>
</dbReference>
<dbReference type="PANTHER" id="PTHR10443:SF12">
    <property type="entry name" value="DIPEPTIDASE"/>
    <property type="match status" value="1"/>
</dbReference>
<dbReference type="PANTHER" id="PTHR10443">
    <property type="entry name" value="MICROSOMAL DIPEPTIDASE"/>
    <property type="match status" value="1"/>
</dbReference>
<dbReference type="AlphaFoldDB" id="A0A0M0BNF6"/>
<proteinExistence type="predicted"/>
<dbReference type="Pfam" id="PF01244">
    <property type="entry name" value="Peptidase_M19"/>
    <property type="match status" value="1"/>
</dbReference>
<dbReference type="InterPro" id="IPR032466">
    <property type="entry name" value="Metal_Hydrolase"/>
</dbReference>
<dbReference type="SUPFAM" id="SSF51556">
    <property type="entry name" value="Metallo-dependent hydrolases"/>
    <property type="match status" value="1"/>
</dbReference>
<protein>
    <submittedName>
        <fullName evidence="1">Diguanylate cyclase</fullName>
    </submittedName>
</protein>